<keyword evidence="2" id="KW-1185">Reference proteome</keyword>
<sequence length="389" mass="41826">MAASDEGTRRPRTLLEQKIWERNQSLSEFAAFAEEFARRSGEPGTLSERNLKRLVAGRRTDGAKVGRPRPATARLLERLFGTSIDELLEPSGPSTAAVDTAEQELRSAIATAKRIDPGVVALMRGQLTAARELDRKLGAATASDEVAVKIDQVARLRSYSLAAGTRSQLAALLAELSALAGWQALDQGRVATAWNHYESAKQAASEADDSSFARHIEAEQAFVLLDIGHAADAVERLSATEDDGRADTGRLLRAWLAAAHGEALAASNRRSDSLRAFDRAESLLPSDPSAADGPYVVLDPVHLARWRGNALARIGEAGAVDVLSAALRDLDPSFTRAEAGLRVDLATALTVAGEHDEASRHITEARDLATEIGSARQLRRLARLTDNRH</sequence>
<gene>
    <name evidence="1" type="ORF">G3I59_17820</name>
</gene>
<comment type="caution">
    <text evidence="1">The sequence shown here is derived from an EMBL/GenBank/DDBJ whole genome shotgun (WGS) entry which is preliminary data.</text>
</comment>
<protein>
    <recommendedName>
        <fullName evidence="3">Tetratricopeptide repeat protein</fullName>
    </recommendedName>
</protein>
<reference evidence="1 2" key="1">
    <citation type="submission" date="2020-01" db="EMBL/GenBank/DDBJ databases">
        <title>Insect and environment-associated Actinomycetes.</title>
        <authorList>
            <person name="Currrie C."/>
            <person name="Chevrette M."/>
            <person name="Carlson C."/>
            <person name="Stubbendieck R."/>
            <person name="Wendt-Pienkowski E."/>
        </authorList>
    </citation>
    <scope>NUCLEOTIDE SEQUENCE [LARGE SCALE GENOMIC DNA]</scope>
    <source>
        <strain evidence="1 2">SID8386</strain>
    </source>
</reference>
<proteinExistence type="predicted"/>
<organism evidence="1 2">
    <name type="scientific">Amycolatopsis rubida</name>
    <dbReference type="NCBI Taxonomy" id="112413"/>
    <lineage>
        <taxon>Bacteria</taxon>
        <taxon>Bacillati</taxon>
        <taxon>Actinomycetota</taxon>
        <taxon>Actinomycetes</taxon>
        <taxon>Pseudonocardiales</taxon>
        <taxon>Pseudonocardiaceae</taxon>
        <taxon>Amycolatopsis</taxon>
    </lineage>
</organism>
<evidence type="ECO:0000313" key="1">
    <source>
        <dbReference type="EMBL" id="NEC57402.1"/>
    </source>
</evidence>
<evidence type="ECO:0008006" key="3">
    <source>
        <dbReference type="Google" id="ProtNLM"/>
    </source>
</evidence>
<name>A0ABX0BTE5_9PSEU</name>
<dbReference type="EMBL" id="JAAGNC010000089">
    <property type="protein sequence ID" value="NEC57402.1"/>
    <property type="molecule type" value="Genomic_DNA"/>
</dbReference>
<accession>A0ABX0BTE5</accession>
<dbReference type="Proteomes" id="UP000470404">
    <property type="component" value="Unassembled WGS sequence"/>
</dbReference>
<evidence type="ECO:0000313" key="2">
    <source>
        <dbReference type="Proteomes" id="UP000470404"/>
    </source>
</evidence>
<dbReference type="RefSeq" id="WP_067593837.1">
    <property type="nucleotide sequence ID" value="NZ_JAAGNC010000089.1"/>
</dbReference>